<dbReference type="RefSeq" id="WP_176575300.1">
    <property type="nucleotide sequence ID" value="NZ_CBDRGH010000017.1"/>
</dbReference>
<sequence length="141" mass="14870">MQLAGEAATALIVEMTRSGWEAARAAIARFFDRGGEDTATEELRLVDAGQQELVQSASEDRDAIAERLQQALTIQLAAFLQKHSDGAEDLKSLIEQAGRKSGATPGFQANATGNTNSQVIISGDSISAGGSFNYNAPEGDR</sequence>
<reference evidence="1 2" key="1">
    <citation type="submission" date="2020-06" db="EMBL/GenBank/DDBJ databases">
        <title>Genome mining for natural products.</title>
        <authorList>
            <person name="Zhang B."/>
            <person name="Shi J."/>
            <person name="Ge H."/>
        </authorList>
    </citation>
    <scope>NUCLEOTIDE SEQUENCE [LARGE SCALE GENOMIC DNA]</scope>
    <source>
        <strain evidence="1 2">NA02069</strain>
    </source>
</reference>
<proteinExistence type="predicted"/>
<dbReference type="Proteomes" id="UP000509418">
    <property type="component" value="Chromosome"/>
</dbReference>
<organism evidence="1 2">
    <name type="scientific">Streptomyces chartreusis</name>
    <dbReference type="NCBI Taxonomy" id="1969"/>
    <lineage>
        <taxon>Bacteria</taxon>
        <taxon>Bacillati</taxon>
        <taxon>Actinomycetota</taxon>
        <taxon>Actinomycetes</taxon>
        <taxon>Kitasatosporales</taxon>
        <taxon>Streptomycetaceae</taxon>
        <taxon>Streptomyces</taxon>
    </lineage>
</organism>
<dbReference type="AlphaFoldDB" id="A0A7H8T4D8"/>
<evidence type="ECO:0000313" key="2">
    <source>
        <dbReference type="Proteomes" id="UP000509418"/>
    </source>
</evidence>
<dbReference type="EMBL" id="CP056041">
    <property type="protein sequence ID" value="QKZ18359.1"/>
    <property type="molecule type" value="Genomic_DNA"/>
</dbReference>
<gene>
    <name evidence="1" type="ORF">HUT05_13905</name>
</gene>
<keyword evidence="2" id="KW-1185">Reference proteome</keyword>
<protein>
    <submittedName>
        <fullName evidence="1">Uncharacterized protein</fullName>
    </submittedName>
</protein>
<name>A0A7H8T4D8_STRCX</name>
<accession>A0A7H8T4D8</accession>
<evidence type="ECO:0000313" key="1">
    <source>
        <dbReference type="EMBL" id="QKZ18359.1"/>
    </source>
</evidence>